<gene>
    <name evidence="3" type="ORF">SAMN04515668_2454</name>
</gene>
<evidence type="ECO:0008006" key="5">
    <source>
        <dbReference type="Google" id="ProtNLM"/>
    </source>
</evidence>
<feature type="region of interest" description="Disordered" evidence="1">
    <location>
        <begin position="27"/>
        <end position="65"/>
    </location>
</feature>
<evidence type="ECO:0000256" key="1">
    <source>
        <dbReference type="SAM" id="MobiDB-lite"/>
    </source>
</evidence>
<dbReference type="Proteomes" id="UP000199029">
    <property type="component" value="Unassembled WGS sequence"/>
</dbReference>
<dbReference type="OrthoDB" id="884879at2"/>
<keyword evidence="2" id="KW-0732">Signal</keyword>
<name>A0A1I5YUE8_HYMAR</name>
<feature type="compositionally biased region" description="Polar residues" evidence="1">
    <location>
        <begin position="51"/>
        <end position="65"/>
    </location>
</feature>
<protein>
    <recommendedName>
        <fullName evidence="5">LTXXQ motif family protein</fullName>
    </recommendedName>
</protein>
<evidence type="ECO:0000256" key="2">
    <source>
        <dbReference type="SAM" id="SignalP"/>
    </source>
</evidence>
<feature type="region of interest" description="Disordered" evidence="1">
    <location>
        <begin position="132"/>
        <end position="179"/>
    </location>
</feature>
<sequence>MKSFLMPLMAAFALTVGTAAAQTTTQTAPAYGAQEGRGYGRSQGTPEEMASRQSQRMAQELSLSADQTTRVQQILLARTQEMQAMRGQGRDATNRDQMRTQMEANRTKYDTQFKEVLTADQYTKYTAMQADRMKRGGGPGRGYGQRDGVDKVKIKGDKVKMKGSKADKEAAKAARKASN</sequence>
<feature type="compositionally biased region" description="Gly residues" evidence="1">
    <location>
        <begin position="136"/>
        <end position="145"/>
    </location>
</feature>
<feature type="chain" id="PRO_5011791177" description="LTXXQ motif family protein" evidence="2">
    <location>
        <begin position="22"/>
        <end position="179"/>
    </location>
</feature>
<organism evidence="3 4">
    <name type="scientific">Hymenobacter arizonensis</name>
    <name type="common">Siccationidurans arizonensis</name>
    <dbReference type="NCBI Taxonomy" id="1227077"/>
    <lineage>
        <taxon>Bacteria</taxon>
        <taxon>Pseudomonadati</taxon>
        <taxon>Bacteroidota</taxon>
        <taxon>Cytophagia</taxon>
        <taxon>Cytophagales</taxon>
        <taxon>Hymenobacteraceae</taxon>
        <taxon>Hymenobacter</taxon>
    </lineage>
</organism>
<evidence type="ECO:0000313" key="3">
    <source>
        <dbReference type="EMBL" id="SFQ47864.1"/>
    </source>
</evidence>
<evidence type="ECO:0000313" key="4">
    <source>
        <dbReference type="Proteomes" id="UP000199029"/>
    </source>
</evidence>
<reference evidence="4" key="1">
    <citation type="submission" date="2016-10" db="EMBL/GenBank/DDBJ databases">
        <authorList>
            <person name="Varghese N."/>
            <person name="Submissions S."/>
        </authorList>
    </citation>
    <scope>NUCLEOTIDE SEQUENCE [LARGE SCALE GENOMIC DNA]</scope>
    <source>
        <strain evidence="4">OR362-8,ATCC BAA-1266,JCM 13504</strain>
    </source>
</reference>
<accession>A0A1I5YUE8</accession>
<dbReference type="AlphaFoldDB" id="A0A1I5YUE8"/>
<dbReference type="EMBL" id="FOXS01000003">
    <property type="protein sequence ID" value="SFQ47864.1"/>
    <property type="molecule type" value="Genomic_DNA"/>
</dbReference>
<feature type="signal peptide" evidence="2">
    <location>
        <begin position="1"/>
        <end position="21"/>
    </location>
</feature>
<proteinExistence type="predicted"/>
<dbReference type="RefSeq" id="WP_092673326.1">
    <property type="nucleotide sequence ID" value="NZ_FOXS01000003.1"/>
</dbReference>
<keyword evidence="4" id="KW-1185">Reference proteome</keyword>
<feature type="compositionally biased region" description="Basic and acidic residues" evidence="1">
    <location>
        <begin position="147"/>
        <end position="172"/>
    </location>
</feature>